<dbReference type="PROSITE" id="PS00134">
    <property type="entry name" value="TRYPSIN_HIS"/>
    <property type="match status" value="1"/>
</dbReference>
<dbReference type="InterPro" id="IPR001314">
    <property type="entry name" value="Peptidase_S1A"/>
</dbReference>
<dbReference type="PRINTS" id="PR00722">
    <property type="entry name" value="CHYMOTRYPSIN"/>
</dbReference>
<sequence length="376" mass="39042">MRVKLILAVLLTAVAAAPAHAVSGGDTLPIAQAPYVAWLGGQCTGTLISPTRILTAAHCLDGADVADARVLVGVDGNTLTRGVSKLSVSVRGYTEHPKFKLSFPFAHKRPQDAIAVNDVGLILLKTPVRTIAPVRLAGADDGALEAGGAAAAILGYGIIAPETEMGTPRAPLQQGTLGVLGASDCEQAYPRAIQATMICTSDPAHQAPPFVMACPGDSGGPVIAQTPAGPVQLGITSWGAEVMEVGCGLRSLPNVAMRVSSYASFINQTDPVIQPYTTGGFRHTRIVGKARIGNTVTCTPPKLGGAPLKLSYEWSVGTNTGTFKPLRHAHGSKLKITKAIYNSARPTQYRSLFCTATARNAGGSLDTGLTSTRMRK</sequence>
<dbReference type="PANTHER" id="PTHR24276:SF98">
    <property type="entry name" value="FI18310P1-RELATED"/>
    <property type="match status" value="1"/>
</dbReference>
<evidence type="ECO:0000313" key="6">
    <source>
        <dbReference type="Proteomes" id="UP001149140"/>
    </source>
</evidence>
<reference evidence="5" key="1">
    <citation type="submission" date="2022-10" db="EMBL/GenBank/DDBJ databases">
        <title>The WGS of Solirubrobacter ginsenosidimutans DSM 21036.</title>
        <authorList>
            <person name="Jiang Z."/>
        </authorList>
    </citation>
    <scope>NUCLEOTIDE SEQUENCE</scope>
    <source>
        <strain evidence="5">DSM 21036</strain>
    </source>
</reference>
<keyword evidence="2" id="KW-1015">Disulfide bond</keyword>
<dbReference type="InterPro" id="IPR001254">
    <property type="entry name" value="Trypsin_dom"/>
</dbReference>
<keyword evidence="3" id="KW-0732">Signal</keyword>
<name>A0A9X3S0S0_9ACTN</name>
<evidence type="ECO:0000256" key="2">
    <source>
        <dbReference type="ARBA" id="ARBA00023157"/>
    </source>
</evidence>
<comment type="similarity">
    <text evidence="1">Belongs to the peptidase S1 family.</text>
</comment>
<feature type="domain" description="Peptidase S1" evidence="4">
    <location>
        <begin position="22"/>
        <end position="271"/>
    </location>
</feature>
<evidence type="ECO:0000259" key="4">
    <source>
        <dbReference type="PROSITE" id="PS50240"/>
    </source>
</evidence>
<dbReference type="PANTHER" id="PTHR24276">
    <property type="entry name" value="POLYSERASE-RELATED"/>
    <property type="match status" value="1"/>
</dbReference>
<organism evidence="5 6">
    <name type="scientific">Solirubrobacter ginsenosidimutans</name>
    <dbReference type="NCBI Taxonomy" id="490573"/>
    <lineage>
        <taxon>Bacteria</taxon>
        <taxon>Bacillati</taxon>
        <taxon>Actinomycetota</taxon>
        <taxon>Thermoleophilia</taxon>
        <taxon>Solirubrobacterales</taxon>
        <taxon>Solirubrobacteraceae</taxon>
        <taxon>Solirubrobacter</taxon>
    </lineage>
</organism>
<dbReference type="InterPro" id="IPR018114">
    <property type="entry name" value="TRYPSIN_HIS"/>
</dbReference>
<accession>A0A9X3S0S0</accession>
<evidence type="ECO:0000313" key="5">
    <source>
        <dbReference type="EMBL" id="MDA0160367.1"/>
    </source>
</evidence>
<dbReference type="EMBL" id="JAPDOD010000005">
    <property type="protein sequence ID" value="MDA0160367.1"/>
    <property type="molecule type" value="Genomic_DNA"/>
</dbReference>
<proteinExistence type="inferred from homology"/>
<dbReference type="AlphaFoldDB" id="A0A9X3S0S0"/>
<dbReference type="CDD" id="cd00190">
    <property type="entry name" value="Tryp_SPc"/>
    <property type="match status" value="1"/>
</dbReference>
<dbReference type="InterPro" id="IPR050430">
    <property type="entry name" value="Peptidase_S1"/>
</dbReference>
<evidence type="ECO:0000256" key="3">
    <source>
        <dbReference type="SAM" id="SignalP"/>
    </source>
</evidence>
<dbReference type="InterPro" id="IPR043504">
    <property type="entry name" value="Peptidase_S1_PA_chymotrypsin"/>
</dbReference>
<dbReference type="Gene3D" id="2.40.10.10">
    <property type="entry name" value="Trypsin-like serine proteases"/>
    <property type="match status" value="1"/>
</dbReference>
<comment type="caution">
    <text evidence="5">The sequence shown here is derived from an EMBL/GenBank/DDBJ whole genome shotgun (WGS) entry which is preliminary data.</text>
</comment>
<dbReference type="SMART" id="SM00020">
    <property type="entry name" value="Tryp_SPc"/>
    <property type="match status" value="1"/>
</dbReference>
<dbReference type="GO" id="GO:0004252">
    <property type="term" value="F:serine-type endopeptidase activity"/>
    <property type="evidence" value="ECO:0007669"/>
    <property type="project" value="InterPro"/>
</dbReference>
<feature type="chain" id="PRO_5040724867" evidence="3">
    <location>
        <begin position="22"/>
        <end position="376"/>
    </location>
</feature>
<dbReference type="PROSITE" id="PS50240">
    <property type="entry name" value="TRYPSIN_DOM"/>
    <property type="match status" value="1"/>
</dbReference>
<keyword evidence="5" id="KW-0645">Protease</keyword>
<keyword evidence="6" id="KW-1185">Reference proteome</keyword>
<protein>
    <submittedName>
        <fullName evidence="5">Serine protease</fullName>
    </submittedName>
</protein>
<dbReference type="Pfam" id="PF00089">
    <property type="entry name" value="Trypsin"/>
    <property type="match status" value="1"/>
</dbReference>
<keyword evidence="5" id="KW-0378">Hydrolase</keyword>
<gene>
    <name evidence="5" type="ORF">OM076_08830</name>
</gene>
<feature type="signal peptide" evidence="3">
    <location>
        <begin position="1"/>
        <end position="21"/>
    </location>
</feature>
<dbReference type="RefSeq" id="WP_270039165.1">
    <property type="nucleotide sequence ID" value="NZ_JAPDOD010000005.1"/>
</dbReference>
<dbReference type="GO" id="GO:0006508">
    <property type="term" value="P:proteolysis"/>
    <property type="evidence" value="ECO:0007669"/>
    <property type="project" value="UniProtKB-KW"/>
</dbReference>
<dbReference type="SUPFAM" id="SSF50494">
    <property type="entry name" value="Trypsin-like serine proteases"/>
    <property type="match status" value="1"/>
</dbReference>
<dbReference type="Proteomes" id="UP001149140">
    <property type="component" value="Unassembled WGS sequence"/>
</dbReference>
<evidence type="ECO:0000256" key="1">
    <source>
        <dbReference type="ARBA" id="ARBA00007664"/>
    </source>
</evidence>
<dbReference type="InterPro" id="IPR009003">
    <property type="entry name" value="Peptidase_S1_PA"/>
</dbReference>